<evidence type="ECO:0000313" key="4">
    <source>
        <dbReference type="EMBL" id="JAG30289.1"/>
    </source>
</evidence>
<keyword evidence="2" id="KW-0812">Transmembrane</keyword>
<dbReference type="InterPro" id="IPR005612">
    <property type="entry name" value="CCAAT-binding_factor"/>
</dbReference>
<dbReference type="PANTHER" id="PTHR12048:SF0">
    <property type="entry name" value="CCAAT_ENHANCER-BINDING PROTEIN ZETA"/>
    <property type="match status" value="1"/>
</dbReference>
<feature type="domain" description="CCAAT-binding factor" evidence="3">
    <location>
        <begin position="95"/>
        <end position="269"/>
    </location>
</feature>
<reference evidence="4" key="1">
    <citation type="journal article" date="2014" name="PLoS ONE">
        <title>Transcriptome-Based Identification of ABC Transporters in the Western Tarnished Plant Bug Lygus hesperus.</title>
        <authorList>
            <person name="Hull J.J."/>
            <person name="Chaney K."/>
            <person name="Geib S.M."/>
            <person name="Fabrick J.A."/>
            <person name="Brent C.S."/>
            <person name="Walsh D."/>
            <person name="Lavine L.C."/>
        </authorList>
    </citation>
    <scope>NUCLEOTIDE SEQUENCE</scope>
</reference>
<reference evidence="4" key="2">
    <citation type="submission" date="2014-07" db="EMBL/GenBank/DDBJ databases">
        <authorList>
            <person name="Hull J."/>
        </authorList>
    </citation>
    <scope>NUCLEOTIDE SEQUENCE</scope>
</reference>
<accession>A0A0A9YDM9</accession>
<dbReference type="InterPro" id="IPR016024">
    <property type="entry name" value="ARM-type_fold"/>
</dbReference>
<evidence type="ECO:0000256" key="2">
    <source>
        <dbReference type="SAM" id="Phobius"/>
    </source>
</evidence>
<keyword evidence="2" id="KW-0472">Membrane</keyword>
<keyword evidence="2" id="KW-1133">Transmembrane helix</keyword>
<evidence type="ECO:0000256" key="1">
    <source>
        <dbReference type="ARBA" id="ARBA00007797"/>
    </source>
</evidence>
<gene>
    <name evidence="4" type="primary">CEBPZ_10</name>
    <name evidence="4" type="ORF">CM83_12021</name>
</gene>
<name>A0A0A9YDM9_LYGHE</name>
<sequence>MKNCPLRTMRYTANIMNQFVYSKEERKLALRSVQTYLSLFRQLATSGAADSTVTTAILVGLRRAFPYAGSDMQFLYTHLDALFVLANTGNFQQRIATLSLLHLIVSNKATPDTMLHRWYRALYQLLLLSPKQIPQTTQLTNFFAMLHKAMRSDHSDERVMAFVHRLLQRSLYYNPAMICAILLLVGEIVSTRPRVRTLIRPLESISPPTSLDTHQQANTEIHLHGHGSVREEQYDTKAREPQFAHASRECLWTLNTLSHHYHPSVVKLAVLLLFGE</sequence>
<dbReference type="Pfam" id="PF03914">
    <property type="entry name" value="CBF"/>
    <property type="match status" value="1"/>
</dbReference>
<protein>
    <submittedName>
        <fullName evidence="4">CCAAT/enhancer-binding protein zeta</fullName>
    </submittedName>
</protein>
<comment type="similarity">
    <text evidence="1">Belongs to the CBF/MAK21 family.</text>
</comment>
<dbReference type="GO" id="GO:0005634">
    <property type="term" value="C:nucleus"/>
    <property type="evidence" value="ECO:0007669"/>
    <property type="project" value="UniProtKB-ARBA"/>
</dbReference>
<dbReference type="InterPro" id="IPR040155">
    <property type="entry name" value="CEBPZ/Mak21-like"/>
</dbReference>
<organism evidence="4">
    <name type="scientific">Lygus hesperus</name>
    <name type="common">Western plant bug</name>
    <dbReference type="NCBI Taxonomy" id="30085"/>
    <lineage>
        <taxon>Eukaryota</taxon>
        <taxon>Metazoa</taxon>
        <taxon>Ecdysozoa</taxon>
        <taxon>Arthropoda</taxon>
        <taxon>Hexapoda</taxon>
        <taxon>Insecta</taxon>
        <taxon>Pterygota</taxon>
        <taxon>Neoptera</taxon>
        <taxon>Paraneoptera</taxon>
        <taxon>Hemiptera</taxon>
        <taxon>Heteroptera</taxon>
        <taxon>Panheteroptera</taxon>
        <taxon>Cimicomorpha</taxon>
        <taxon>Miridae</taxon>
        <taxon>Mirini</taxon>
        <taxon>Lygus</taxon>
    </lineage>
</organism>
<dbReference type="AlphaFoldDB" id="A0A0A9YDM9"/>
<dbReference type="EMBL" id="GBHO01013315">
    <property type="protein sequence ID" value="JAG30289.1"/>
    <property type="molecule type" value="Transcribed_RNA"/>
</dbReference>
<proteinExistence type="inferred from homology"/>
<evidence type="ECO:0000259" key="3">
    <source>
        <dbReference type="Pfam" id="PF03914"/>
    </source>
</evidence>
<dbReference type="PANTHER" id="PTHR12048">
    <property type="entry name" value="CCAAT-BINDING FACTOR-RELATED"/>
    <property type="match status" value="1"/>
</dbReference>
<feature type="transmembrane region" description="Helical" evidence="2">
    <location>
        <begin position="171"/>
        <end position="190"/>
    </location>
</feature>
<dbReference type="SUPFAM" id="SSF48371">
    <property type="entry name" value="ARM repeat"/>
    <property type="match status" value="1"/>
</dbReference>